<accession>A0A9D5HG51</accession>
<proteinExistence type="predicted"/>
<evidence type="ECO:0000313" key="1">
    <source>
        <dbReference type="EMBL" id="KAJ0974987.1"/>
    </source>
</evidence>
<protein>
    <submittedName>
        <fullName evidence="1">Uncharacterized protein</fullName>
    </submittedName>
</protein>
<keyword evidence="2" id="KW-1185">Reference proteome</keyword>
<gene>
    <name evidence="1" type="ORF">J5N97_016952</name>
</gene>
<dbReference type="EMBL" id="JAGGNH010000004">
    <property type="protein sequence ID" value="KAJ0974987.1"/>
    <property type="molecule type" value="Genomic_DNA"/>
</dbReference>
<dbReference type="PANTHER" id="PTHR31280:SF1">
    <property type="entry name" value="OS03G0138600 PROTEIN"/>
    <property type="match status" value="1"/>
</dbReference>
<dbReference type="Proteomes" id="UP001085076">
    <property type="component" value="Miscellaneous, Linkage group lg04"/>
</dbReference>
<dbReference type="OrthoDB" id="1726086at2759"/>
<dbReference type="InterPro" id="IPR008528">
    <property type="entry name" value="unc-13_homologue"/>
</dbReference>
<comment type="caution">
    <text evidence="1">The sequence shown here is derived from an EMBL/GenBank/DDBJ whole genome shotgun (WGS) entry which is preliminary data.</text>
</comment>
<dbReference type="AlphaFoldDB" id="A0A9D5HG51"/>
<reference evidence="1" key="1">
    <citation type="submission" date="2021-03" db="EMBL/GenBank/DDBJ databases">
        <authorList>
            <person name="Li Z."/>
            <person name="Yang C."/>
        </authorList>
    </citation>
    <scope>NUCLEOTIDE SEQUENCE</scope>
    <source>
        <strain evidence="1">Dzin_1.0</strain>
        <tissue evidence="1">Leaf</tissue>
    </source>
</reference>
<reference evidence="1" key="2">
    <citation type="journal article" date="2022" name="Hortic Res">
        <title>The genome of Dioscorea zingiberensis sheds light on the biosynthesis, origin and evolution of the medicinally important diosgenin saponins.</title>
        <authorList>
            <person name="Li Y."/>
            <person name="Tan C."/>
            <person name="Li Z."/>
            <person name="Guo J."/>
            <person name="Li S."/>
            <person name="Chen X."/>
            <person name="Wang C."/>
            <person name="Dai X."/>
            <person name="Yang H."/>
            <person name="Song W."/>
            <person name="Hou L."/>
            <person name="Xu J."/>
            <person name="Tong Z."/>
            <person name="Xu A."/>
            <person name="Yuan X."/>
            <person name="Wang W."/>
            <person name="Yang Q."/>
            <person name="Chen L."/>
            <person name="Sun Z."/>
            <person name="Wang K."/>
            <person name="Pan B."/>
            <person name="Chen J."/>
            <person name="Bao Y."/>
            <person name="Liu F."/>
            <person name="Qi X."/>
            <person name="Gang D.R."/>
            <person name="Wen J."/>
            <person name="Li J."/>
        </authorList>
    </citation>
    <scope>NUCLEOTIDE SEQUENCE</scope>
    <source>
        <strain evidence="1">Dzin_1.0</strain>
    </source>
</reference>
<dbReference type="PANTHER" id="PTHR31280">
    <property type="entry name" value="PROTEIN UNC-13 HOMOLOG"/>
    <property type="match status" value="1"/>
</dbReference>
<evidence type="ECO:0000313" key="2">
    <source>
        <dbReference type="Proteomes" id="UP001085076"/>
    </source>
</evidence>
<organism evidence="1 2">
    <name type="scientific">Dioscorea zingiberensis</name>
    <dbReference type="NCBI Taxonomy" id="325984"/>
    <lineage>
        <taxon>Eukaryota</taxon>
        <taxon>Viridiplantae</taxon>
        <taxon>Streptophyta</taxon>
        <taxon>Embryophyta</taxon>
        <taxon>Tracheophyta</taxon>
        <taxon>Spermatophyta</taxon>
        <taxon>Magnoliopsida</taxon>
        <taxon>Liliopsida</taxon>
        <taxon>Dioscoreales</taxon>
        <taxon>Dioscoreaceae</taxon>
        <taxon>Dioscorea</taxon>
    </lineage>
</organism>
<name>A0A9D5HG51_9LILI</name>
<sequence>MIILPLELLPQLKPCEFNDGQEYHSLQCHQLKILEAGLLHPFIPLDCLNSPALLLRDLLRSTDHKPLNTTKNSDQIRALCNSVLSLAWRSANDALSEVCHWVDGFPIDVHLYLALLQSIFDLNDETIILNEVDELLELMKNTWSALGLNSLAMLTEVVIDVRRADREPGYSKVLANTQASLQGWAEKRLLDYQNNFDKTTAINMDNILGCNTLNGPVVY</sequence>